<evidence type="ECO:0000313" key="1">
    <source>
        <dbReference type="EMBL" id="GMN67291.1"/>
    </source>
</evidence>
<accession>A0AA88E7G1</accession>
<organism evidence="1 2">
    <name type="scientific">Ficus carica</name>
    <name type="common">Common fig</name>
    <dbReference type="NCBI Taxonomy" id="3494"/>
    <lineage>
        <taxon>Eukaryota</taxon>
        <taxon>Viridiplantae</taxon>
        <taxon>Streptophyta</taxon>
        <taxon>Embryophyta</taxon>
        <taxon>Tracheophyta</taxon>
        <taxon>Spermatophyta</taxon>
        <taxon>Magnoliopsida</taxon>
        <taxon>eudicotyledons</taxon>
        <taxon>Gunneridae</taxon>
        <taxon>Pentapetalae</taxon>
        <taxon>rosids</taxon>
        <taxon>fabids</taxon>
        <taxon>Rosales</taxon>
        <taxon>Moraceae</taxon>
        <taxon>Ficeae</taxon>
        <taxon>Ficus</taxon>
    </lineage>
</organism>
<protein>
    <submittedName>
        <fullName evidence="1">Uncharacterized protein</fullName>
    </submittedName>
</protein>
<dbReference type="AlphaFoldDB" id="A0AA88E7G1"/>
<dbReference type="EMBL" id="BTGU01000431">
    <property type="protein sequence ID" value="GMN67291.1"/>
    <property type="molecule type" value="Genomic_DNA"/>
</dbReference>
<dbReference type="Proteomes" id="UP001187192">
    <property type="component" value="Unassembled WGS sequence"/>
</dbReference>
<evidence type="ECO:0000313" key="2">
    <source>
        <dbReference type="Proteomes" id="UP001187192"/>
    </source>
</evidence>
<gene>
    <name evidence="1" type="ORF">TIFTF001_036359</name>
</gene>
<sequence length="99" mass="10723">MLCTVKKLCRKLCVKCQNRVAHERQVRPRALGAATSTRRCPRVPGAALVGSAAAPGAAHECQARPRALAAAHECQDTRPSLYCGLFMYIHARGLDVILL</sequence>
<reference evidence="1" key="1">
    <citation type="submission" date="2023-07" db="EMBL/GenBank/DDBJ databases">
        <title>draft genome sequence of fig (Ficus carica).</title>
        <authorList>
            <person name="Takahashi T."/>
            <person name="Nishimura K."/>
        </authorList>
    </citation>
    <scope>NUCLEOTIDE SEQUENCE</scope>
</reference>
<keyword evidence="2" id="KW-1185">Reference proteome</keyword>
<name>A0AA88E7G1_FICCA</name>
<proteinExistence type="predicted"/>
<comment type="caution">
    <text evidence="1">The sequence shown here is derived from an EMBL/GenBank/DDBJ whole genome shotgun (WGS) entry which is preliminary data.</text>
</comment>